<reference evidence="3 4" key="1">
    <citation type="submission" date="2020-03" db="EMBL/GenBank/DDBJ databases">
        <title>Genomic Encyclopedia of Type Strains, Phase IV (KMG-IV): sequencing the most valuable type-strain genomes for metagenomic binning, comparative biology and taxonomic classification.</title>
        <authorList>
            <person name="Goeker M."/>
        </authorList>
    </citation>
    <scope>NUCLEOTIDE SEQUENCE [LARGE SCALE GENOMIC DNA]</scope>
    <source>
        <strain evidence="3 4">DSM 27651</strain>
    </source>
</reference>
<dbReference type="EMBL" id="JAATJE010000001">
    <property type="protein sequence ID" value="NJC32642.1"/>
    <property type="molecule type" value="Genomic_DNA"/>
</dbReference>
<feature type="transmembrane region" description="Helical" evidence="2">
    <location>
        <begin position="6"/>
        <end position="25"/>
    </location>
</feature>
<evidence type="ECO:0000313" key="4">
    <source>
        <dbReference type="Proteomes" id="UP000734218"/>
    </source>
</evidence>
<dbReference type="Proteomes" id="UP000734218">
    <property type="component" value="Unassembled WGS sequence"/>
</dbReference>
<keyword evidence="1" id="KW-0175">Coiled coil</keyword>
<gene>
    <name evidence="3" type="ORF">GGR88_000116</name>
</gene>
<protein>
    <submittedName>
        <fullName evidence="3">Uncharacterized protein</fullName>
    </submittedName>
</protein>
<evidence type="ECO:0000313" key="3">
    <source>
        <dbReference type="EMBL" id="NJC32642.1"/>
    </source>
</evidence>
<accession>A0ABX0XIJ9</accession>
<evidence type="ECO:0000256" key="2">
    <source>
        <dbReference type="SAM" id="Phobius"/>
    </source>
</evidence>
<keyword evidence="2" id="KW-0812">Transmembrane</keyword>
<name>A0ABX0XIJ9_9SPHN</name>
<dbReference type="RefSeq" id="WP_167951973.1">
    <property type="nucleotide sequence ID" value="NZ_JAATJE010000001.1"/>
</dbReference>
<evidence type="ECO:0000256" key="1">
    <source>
        <dbReference type="SAM" id="Coils"/>
    </source>
</evidence>
<proteinExistence type="predicted"/>
<organism evidence="3 4">
    <name type="scientific">Sphingomonas jejuensis</name>
    <dbReference type="NCBI Taxonomy" id="904715"/>
    <lineage>
        <taxon>Bacteria</taxon>
        <taxon>Pseudomonadati</taxon>
        <taxon>Pseudomonadota</taxon>
        <taxon>Alphaproteobacteria</taxon>
        <taxon>Sphingomonadales</taxon>
        <taxon>Sphingomonadaceae</taxon>
        <taxon>Sphingomonas</taxon>
    </lineage>
</organism>
<keyword evidence="2" id="KW-0472">Membrane</keyword>
<comment type="caution">
    <text evidence="3">The sequence shown here is derived from an EMBL/GenBank/DDBJ whole genome shotgun (WGS) entry which is preliminary data.</text>
</comment>
<keyword evidence="4" id="KW-1185">Reference proteome</keyword>
<keyword evidence="2" id="KW-1133">Transmembrane helix</keyword>
<sequence length="183" mass="19304">MIAHRLQPIGWVAAVAVAALMFYLVSLRVATERAALDDTNRAIAAAERDIRRLGTELATRGSLHQLDRWNRQVLSLTSPKVDQYLQGQRQLAAFAIDAVPAAPAGGAQMMQASATAPAPSEPRLILAVVPDAARAPAPVIRTAAVAVAPPMPTLQKAAYTPTLLGSGTLDDLARRAEAEAGDR</sequence>
<feature type="coiled-coil region" evidence="1">
    <location>
        <begin position="29"/>
        <end position="56"/>
    </location>
</feature>